<accession>A0ABQ6F0T4</accession>
<proteinExistence type="predicted"/>
<organism evidence="3 4">
    <name type="scientific">Vibrio zhanjiangensis</name>
    <dbReference type="NCBI Taxonomy" id="1046128"/>
    <lineage>
        <taxon>Bacteria</taxon>
        <taxon>Pseudomonadati</taxon>
        <taxon>Pseudomonadota</taxon>
        <taxon>Gammaproteobacteria</taxon>
        <taxon>Vibrionales</taxon>
        <taxon>Vibrionaceae</taxon>
        <taxon>Vibrio</taxon>
    </lineage>
</organism>
<feature type="domain" description="LA2681-like HEPN" evidence="2">
    <location>
        <begin position="282"/>
        <end position="473"/>
    </location>
</feature>
<evidence type="ECO:0000313" key="4">
    <source>
        <dbReference type="Proteomes" id="UP001157138"/>
    </source>
</evidence>
<dbReference type="Pfam" id="PF18733">
    <property type="entry name" value="HEPN_LA2681"/>
    <property type="match status" value="1"/>
</dbReference>
<sequence>MEEKQTVRIDDDALDLFNARVDELIDRKNVADMEKFIGTFDAFTPVFEDDFREAEFHYMLGNAYSLLYVPQLNEWYNPNLNKVIIHFKKALNALKNRNIDDECQIALTSQIETNYGNYLSQQGRFMCAKRHWKNAINLNNQPIAHTAMYDNELYLSHCISHDEQKAIYHQFLAYKSLCERLKLPNNQAYFNDSHYIFDDEKTQNFKQWFEEQYTLDYFKQFYKKNDRELSKKVVYYLHWCGEKNLFIDELEIDELPEAIFPDSLSLPSISSRLNMTLAYHEELVYHANFDEIKNDFCYARYLIFSASNIPNDEVSFFNNTFKKTDDLTHTIDNIKAQQLKSAFKILYSLFDKIAYFISHYYDLNDIEKDQQISFENLFKKPNSGKGNKEWKPHDKLKDSKNQFLHALFYILKDLRDIKDQESISEWLNPDLVKICEIRNYIEHRSFKLIDSLYSDLVFSDAVQQNEIRHLIDKRNKYNCELIALYPEIKKQKGTDKHIELIGEKELLEKKIQHIENQLYEKEKRSKHTLIMIDEDFNTQLMTLAELARNSIIYLSFSIEFDEQTKPQNDEKLVWHREVPTK</sequence>
<dbReference type="RefSeq" id="WP_284192918.1">
    <property type="nucleotide sequence ID" value="NZ_BSPW01000065.1"/>
</dbReference>
<dbReference type="EMBL" id="BSPW01000065">
    <property type="protein sequence ID" value="GLT19045.1"/>
    <property type="molecule type" value="Genomic_DNA"/>
</dbReference>
<reference evidence="4" key="1">
    <citation type="journal article" date="2019" name="Int. J. Syst. Evol. Microbiol.">
        <title>The Global Catalogue of Microorganisms (GCM) 10K type strain sequencing project: providing services to taxonomists for standard genome sequencing and annotation.</title>
        <authorList>
            <consortium name="The Broad Institute Genomics Platform"/>
            <consortium name="The Broad Institute Genome Sequencing Center for Infectious Disease"/>
            <person name="Wu L."/>
            <person name="Ma J."/>
        </authorList>
    </citation>
    <scope>NUCLEOTIDE SEQUENCE [LARGE SCALE GENOMIC DNA]</scope>
    <source>
        <strain evidence="4">NBRC 108723</strain>
    </source>
</reference>
<dbReference type="InterPro" id="IPR040826">
    <property type="entry name" value="HEPN_LA2681"/>
</dbReference>
<feature type="coiled-coil region" evidence="1">
    <location>
        <begin position="497"/>
        <end position="524"/>
    </location>
</feature>
<evidence type="ECO:0000256" key="1">
    <source>
        <dbReference type="SAM" id="Coils"/>
    </source>
</evidence>
<gene>
    <name evidence="3" type="ORF">GCM10007938_28270</name>
</gene>
<evidence type="ECO:0000259" key="2">
    <source>
        <dbReference type="Pfam" id="PF18733"/>
    </source>
</evidence>
<comment type="caution">
    <text evidence="3">The sequence shown here is derived from an EMBL/GenBank/DDBJ whole genome shotgun (WGS) entry which is preliminary data.</text>
</comment>
<keyword evidence="1" id="KW-0175">Coiled coil</keyword>
<evidence type="ECO:0000313" key="3">
    <source>
        <dbReference type="EMBL" id="GLT19045.1"/>
    </source>
</evidence>
<keyword evidence="4" id="KW-1185">Reference proteome</keyword>
<name>A0ABQ6F0T4_9VIBR</name>
<protein>
    <recommendedName>
        <fullName evidence="2">LA2681-like HEPN domain-containing protein</fullName>
    </recommendedName>
</protein>
<dbReference type="Proteomes" id="UP001157138">
    <property type="component" value="Unassembled WGS sequence"/>
</dbReference>